<dbReference type="InterPro" id="IPR007197">
    <property type="entry name" value="rSAM"/>
</dbReference>
<dbReference type="PANTHER" id="PTHR43273:SF8">
    <property type="entry name" value="RADICAL SAM DOMAIN PROTEIN"/>
    <property type="match status" value="1"/>
</dbReference>
<dbReference type="GO" id="GO:0046872">
    <property type="term" value="F:metal ion binding"/>
    <property type="evidence" value="ECO:0007669"/>
    <property type="project" value="UniProtKB-KW"/>
</dbReference>
<gene>
    <name evidence="8" type="ORF">A3C24_04035</name>
</gene>
<name>A0A1F7GUR0_9BACT</name>
<reference evidence="8 9" key="1">
    <citation type="journal article" date="2016" name="Nat. Commun.">
        <title>Thousands of microbial genomes shed light on interconnected biogeochemical processes in an aquifer system.</title>
        <authorList>
            <person name="Anantharaman K."/>
            <person name="Brown C.T."/>
            <person name="Hug L.A."/>
            <person name="Sharon I."/>
            <person name="Castelle C.J."/>
            <person name="Probst A.J."/>
            <person name="Thomas B.C."/>
            <person name="Singh A."/>
            <person name="Wilkins M.J."/>
            <person name="Karaoz U."/>
            <person name="Brodie E.L."/>
            <person name="Williams K.H."/>
            <person name="Hubbard S.S."/>
            <person name="Banfield J.F."/>
        </authorList>
    </citation>
    <scope>NUCLEOTIDE SEQUENCE [LARGE SCALE GENOMIC DNA]</scope>
</reference>
<dbReference type="SFLD" id="SFLDG01067">
    <property type="entry name" value="SPASM/twitch_domain_containing"/>
    <property type="match status" value="1"/>
</dbReference>
<evidence type="ECO:0000259" key="7">
    <source>
        <dbReference type="Pfam" id="PF04055"/>
    </source>
</evidence>
<organism evidence="8 9">
    <name type="scientific">Candidatus Roizmanbacteria bacterium RIFCSPHIGHO2_02_FULL_37_24</name>
    <dbReference type="NCBI Taxonomy" id="1802037"/>
    <lineage>
        <taxon>Bacteria</taxon>
        <taxon>Candidatus Roizmaniibacteriota</taxon>
    </lineage>
</organism>
<evidence type="ECO:0000256" key="1">
    <source>
        <dbReference type="ARBA" id="ARBA00001966"/>
    </source>
</evidence>
<evidence type="ECO:0000256" key="3">
    <source>
        <dbReference type="ARBA" id="ARBA00022691"/>
    </source>
</evidence>
<evidence type="ECO:0000256" key="4">
    <source>
        <dbReference type="ARBA" id="ARBA00022723"/>
    </source>
</evidence>
<feature type="domain" description="Radical SAM core" evidence="7">
    <location>
        <begin position="8"/>
        <end position="163"/>
    </location>
</feature>
<keyword evidence="4" id="KW-0479">Metal-binding</keyword>
<protein>
    <recommendedName>
        <fullName evidence="7">Radical SAM core domain-containing protein</fullName>
    </recommendedName>
</protein>
<dbReference type="GO" id="GO:0051539">
    <property type="term" value="F:4 iron, 4 sulfur cluster binding"/>
    <property type="evidence" value="ECO:0007669"/>
    <property type="project" value="UniProtKB-KW"/>
</dbReference>
<dbReference type="CDD" id="cd01335">
    <property type="entry name" value="Radical_SAM"/>
    <property type="match status" value="1"/>
</dbReference>
<dbReference type="Gene3D" id="3.20.20.70">
    <property type="entry name" value="Aldolase class I"/>
    <property type="match status" value="1"/>
</dbReference>
<dbReference type="SFLD" id="SFLDS00029">
    <property type="entry name" value="Radical_SAM"/>
    <property type="match status" value="1"/>
</dbReference>
<evidence type="ECO:0000256" key="2">
    <source>
        <dbReference type="ARBA" id="ARBA00022485"/>
    </source>
</evidence>
<dbReference type="PROSITE" id="PS01305">
    <property type="entry name" value="MOAA_NIFB_PQQE"/>
    <property type="match status" value="1"/>
</dbReference>
<dbReference type="InterPro" id="IPR058240">
    <property type="entry name" value="rSAM_sf"/>
</dbReference>
<evidence type="ECO:0000313" key="9">
    <source>
        <dbReference type="Proteomes" id="UP000177159"/>
    </source>
</evidence>
<keyword evidence="3" id="KW-0949">S-adenosyl-L-methionine</keyword>
<evidence type="ECO:0000313" key="8">
    <source>
        <dbReference type="EMBL" id="OGK22728.1"/>
    </source>
</evidence>
<dbReference type="Pfam" id="PF04055">
    <property type="entry name" value="Radical_SAM"/>
    <property type="match status" value="1"/>
</dbReference>
<accession>A0A1F7GUR0</accession>
<dbReference type="InterPro" id="IPR023867">
    <property type="entry name" value="Sulphatase_maturase_rSAM"/>
</dbReference>
<proteinExistence type="predicted"/>
<comment type="cofactor">
    <cofactor evidence="1">
        <name>[4Fe-4S] cluster</name>
        <dbReference type="ChEBI" id="CHEBI:49883"/>
    </cofactor>
</comment>
<keyword evidence="5" id="KW-0408">Iron</keyword>
<dbReference type="Proteomes" id="UP000177159">
    <property type="component" value="Unassembled WGS sequence"/>
</dbReference>
<dbReference type="PANTHER" id="PTHR43273">
    <property type="entry name" value="ANAEROBIC SULFATASE-MATURATING ENZYME HOMOLOG ASLB-RELATED"/>
    <property type="match status" value="1"/>
</dbReference>
<dbReference type="InterPro" id="IPR013785">
    <property type="entry name" value="Aldolase_TIM"/>
</dbReference>
<evidence type="ECO:0000256" key="5">
    <source>
        <dbReference type="ARBA" id="ARBA00023004"/>
    </source>
</evidence>
<dbReference type="AlphaFoldDB" id="A0A1F7GUR0"/>
<sequence>MITPLILIITRDCNLRCDYCEVDKKKIQMTKRVAEKATLLYLDYIKNGGLNEAKIRFFGGEPLLQWDLIKRIVVFAKKESLERKLKISFDLTTNGLLLSNAKIRFFLKNPEIELIVSLDGDSLSQNLNRNFNEKNDSYKSIYNLRCDLANLPNLTINMVIAPNQAYKFYRNFNHIYELGFRRFNFLPAYFVFWPKKSLVFLKKGFSEILQFMNKRNNISVKNMDVLSETPFFNQGIVIDCNGDIYHTNIFLSKHFKKLSDSLREGNILDDKLIALPGRKAGDAAKLIKNNTAPKLYYSTLKADSILSNFVLKLKNIYAKN</sequence>
<keyword evidence="2" id="KW-0004">4Fe-4S</keyword>
<evidence type="ECO:0000256" key="6">
    <source>
        <dbReference type="ARBA" id="ARBA00023014"/>
    </source>
</evidence>
<comment type="caution">
    <text evidence="8">The sequence shown here is derived from an EMBL/GenBank/DDBJ whole genome shotgun (WGS) entry which is preliminary data.</text>
</comment>
<keyword evidence="6" id="KW-0411">Iron-sulfur</keyword>
<dbReference type="EMBL" id="MFZM01000035">
    <property type="protein sequence ID" value="OGK22728.1"/>
    <property type="molecule type" value="Genomic_DNA"/>
</dbReference>
<dbReference type="SUPFAM" id="SSF102114">
    <property type="entry name" value="Radical SAM enzymes"/>
    <property type="match status" value="1"/>
</dbReference>
<dbReference type="InterPro" id="IPR000385">
    <property type="entry name" value="MoaA_NifB_PqqE_Fe-S-bd_CS"/>
</dbReference>
<dbReference type="GO" id="GO:0016491">
    <property type="term" value="F:oxidoreductase activity"/>
    <property type="evidence" value="ECO:0007669"/>
    <property type="project" value="InterPro"/>
</dbReference>